<evidence type="ECO:0000256" key="3">
    <source>
        <dbReference type="ARBA" id="ARBA00022630"/>
    </source>
</evidence>
<dbReference type="PANTHER" id="PTHR43673:SF2">
    <property type="entry name" value="NITROREDUCTASE"/>
    <property type="match status" value="1"/>
</dbReference>
<organism evidence="7 8">
    <name type="scientific">Bilifractor porci</name>
    <dbReference type="NCBI Taxonomy" id="2606636"/>
    <lineage>
        <taxon>Bacteria</taxon>
        <taxon>Bacillati</taxon>
        <taxon>Bacillota</taxon>
        <taxon>Clostridia</taxon>
        <taxon>Lachnospirales</taxon>
        <taxon>Lachnospiraceae</taxon>
        <taxon>Bilifractor</taxon>
    </lineage>
</organism>
<dbReference type="InterPro" id="IPR029479">
    <property type="entry name" value="Nitroreductase"/>
</dbReference>
<feature type="domain" description="Nitroreductase" evidence="6">
    <location>
        <begin position="10"/>
        <end position="152"/>
    </location>
</feature>
<dbReference type="PANTHER" id="PTHR43673">
    <property type="entry name" value="NAD(P)H NITROREDUCTASE YDGI-RELATED"/>
    <property type="match status" value="1"/>
</dbReference>
<evidence type="ECO:0000256" key="1">
    <source>
        <dbReference type="ARBA" id="ARBA00001917"/>
    </source>
</evidence>
<dbReference type="Pfam" id="PF00881">
    <property type="entry name" value="Nitroreductase"/>
    <property type="match status" value="1"/>
</dbReference>
<keyword evidence="4" id="KW-0288">FMN</keyword>
<evidence type="ECO:0000313" key="7">
    <source>
        <dbReference type="EMBL" id="MST82900.1"/>
    </source>
</evidence>
<dbReference type="AlphaFoldDB" id="A0A7X2TPR7"/>
<reference evidence="7 8" key="1">
    <citation type="submission" date="2019-08" db="EMBL/GenBank/DDBJ databases">
        <title>In-depth cultivation of the pig gut microbiome towards novel bacterial diversity and tailored functional studies.</title>
        <authorList>
            <person name="Wylensek D."/>
            <person name="Hitch T.C.A."/>
            <person name="Clavel T."/>
        </authorList>
    </citation>
    <scope>NUCLEOTIDE SEQUENCE [LARGE SCALE GENOMIC DNA]</scope>
    <source>
        <strain evidence="7 8">Oil+RF-744-WCA-WT-13</strain>
    </source>
</reference>
<protein>
    <submittedName>
        <fullName evidence="7">Nitroreductase</fullName>
    </submittedName>
</protein>
<proteinExistence type="inferred from homology"/>
<dbReference type="Gene3D" id="3.40.109.10">
    <property type="entry name" value="NADH Oxidase"/>
    <property type="match status" value="1"/>
</dbReference>
<keyword evidence="8" id="KW-1185">Reference proteome</keyword>
<dbReference type="EMBL" id="VUMV01000009">
    <property type="protein sequence ID" value="MST82900.1"/>
    <property type="molecule type" value="Genomic_DNA"/>
</dbReference>
<keyword evidence="3" id="KW-0285">Flavoprotein</keyword>
<gene>
    <name evidence="7" type="ORF">FYJ60_11350</name>
</gene>
<sequence>MELQEAMNIRKSVRSYTGEQISREQLDSILTAAYEAPIGMGKYDSIHFTIITNPELLKEIDANAAKFFGNPSMHPLYGAPMLIVISSNSEGNVASANVGFILQNMSLAAVEEGIGHCDIYGAIAALSQDKALLGKLNIPDGFTPLGALAVGKTTEVYTKREIPAGHKYVINEIQ</sequence>
<name>A0A7X2TPR7_9FIRM</name>
<evidence type="ECO:0000256" key="5">
    <source>
        <dbReference type="ARBA" id="ARBA00023002"/>
    </source>
</evidence>
<comment type="cofactor">
    <cofactor evidence="1">
        <name>FMN</name>
        <dbReference type="ChEBI" id="CHEBI:58210"/>
    </cofactor>
</comment>
<keyword evidence="5" id="KW-0560">Oxidoreductase</keyword>
<dbReference type="SUPFAM" id="SSF55469">
    <property type="entry name" value="FMN-dependent nitroreductase-like"/>
    <property type="match status" value="1"/>
</dbReference>
<evidence type="ECO:0000259" key="6">
    <source>
        <dbReference type="Pfam" id="PF00881"/>
    </source>
</evidence>
<evidence type="ECO:0000256" key="4">
    <source>
        <dbReference type="ARBA" id="ARBA00022643"/>
    </source>
</evidence>
<evidence type="ECO:0000256" key="2">
    <source>
        <dbReference type="ARBA" id="ARBA00007118"/>
    </source>
</evidence>
<accession>A0A7X2TPR7</accession>
<dbReference type="InterPro" id="IPR000415">
    <property type="entry name" value="Nitroreductase-like"/>
</dbReference>
<comment type="caution">
    <text evidence="7">The sequence shown here is derived from an EMBL/GenBank/DDBJ whole genome shotgun (WGS) entry which is preliminary data.</text>
</comment>
<dbReference type="RefSeq" id="WP_154458800.1">
    <property type="nucleotide sequence ID" value="NZ_VUMV01000009.1"/>
</dbReference>
<dbReference type="GO" id="GO:0016491">
    <property type="term" value="F:oxidoreductase activity"/>
    <property type="evidence" value="ECO:0007669"/>
    <property type="project" value="UniProtKB-KW"/>
</dbReference>
<comment type="similarity">
    <text evidence="2">Belongs to the nitroreductase family.</text>
</comment>
<dbReference type="Proteomes" id="UP000466864">
    <property type="component" value="Unassembled WGS sequence"/>
</dbReference>
<evidence type="ECO:0000313" key="8">
    <source>
        <dbReference type="Proteomes" id="UP000466864"/>
    </source>
</evidence>